<accession>A0A4Y9EQW7</accession>
<name>A0A4Y9EQW7_9SPHN</name>
<evidence type="ECO:0000313" key="3">
    <source>
        <dbReference type="Proteomes" id="UP000297737"/>
    </source>
</evidence>
<dbReference type="InterPro" id="IPR029058">
    <property type="entry name" value="AB_hydrolase_fold"/>
</dbReference>
<dbReference type="InterPro" id="IPR000073">
    <property type="entry name" value="AB_hydrolase_1"/>
</dbReference>
<dbReference type="Proteomes" id="UP000297737">
    <property type="component" value="Unassembled WGS sequence"/>
</dbReference>
<evidence type="ECO:0000313" key="2">
    <source>
        <dbReference type="EMBL" id="TFU05659.1"/>
    </source>
</evidence>
<dbReference type="Gene3D" id="3.40.50.1820">
    <property type="entry name" value="alpha/beta hydrolase"/>
    <property type="match status" value="1"/>
</dbReference>
<gene>
    <name evidence="2" type="ORF">EUV02_01085</name>
</gene>
<dbReference type="RefSeq" id="WP_135244384.1">
    <property type="nucleotide sequence ID" value="NZ_SIHO01000001.1"/>
</dbReference>
<dbReference type="Pfam" id="PF12697">
    <property type="entry name" value="Abhydrolase_6"/>
    <property type="match status" value="1"/>
</dbReference>
<sequence>MASRPIEDIKAPHRLLSLTELPRALAELSALPLAAPLLAHAPNGDGHPVLVIPGFTASDRSTGVLRRFLTRLGYDAHTWDLGRNLGPRSIGVDGRHLAARLDEIHDRTGLTISLVGWSLGGVMARQLSRAAPHAVRQVITLGSPFTGNPLASPVAKLYERVTGNRIATKRMQFDLAESRTPPPVPSTAIYTRGDGVVPWENCVEPESPTTDNIEVHGSHCGLGINPAVLYAIADRLAQPEGAWKPFDRTLLRSAIYPSSGHLH</sequence>
<dbReference type="SUPFAM" id="SSF53474">
    <property type="entry name" value="alpha/beta-Hydrolases"/>
    <property type="match status" value="1"/>
</dbReference>
<dbReference type="OrthoDB" id="7389193at2"/>
<organism evidence="2 3">
    <name type="scientific">Glacieibacterium arshaanense</name>
    <dbReference type="NCBI Taxonomy" id="2511025"/>
    <lineage>
        <taxon>Bacteria</taxon>
        <taxon>Pseudomonadati</taxon>
        <taxon>Pseudomonadota</taxon>
        <taxon>Alphaproteobacteria</taxon>
        <taxon>Sphingomonadales</taxon>
        <taxon>Sphingosinicellaceae</taxon>
        <taxon>Glacieibacterium</taxon>
    </lineage>
</organism>
<dbReference type="EMBL" id="SIHO01000001">
    <property type="protein sequence ID" value="TFU05659.1"/>
    <property type="molecule type" value="Genomic_DNA"/>
</dbReference>
<dbReference type="GO" id="GO:0016787">
    <property type="term" value="F:hydrolase activity"/>
    <property type="evidence" value="ECO:0007669"/>
    <property type="project" value="UniProtKB-KW"/>
</dbReference>
<protein>
    <submittedName>
        <fullName evidence="2">Alpha/beta fold hydrolase</fullName>
    </submittedName>
</protein>
<dbReference type="AlphaFoldDB" id="A0A4Y9EQW7"/>
<keyword evidence="3" id="KW-1185">Reference proteome</keyword>
<feature type="domain" description="AB hydrolase-1" evidence="1">
    <location>
        <begin position="49"/>
        <end position="261"/>
    </location>
</feature>
<comment type="caution">
    <text evidence="2">The sequence shown here is derived from an EMBL/GenBank/DDBJ whole genome shotgun (WGS) entry which is preliminary data.</text>
</comment>
<proteinExistence type="predicted"/>
<reference evidence="2 3" key="1">
    <citation type="submission" date="2019-02" db="EMBL/GenBank/DDBJ databases">
        <title>Polymorphobacter sp. isolated from the lake at the Tibet of China.</title>
        <authorList>
            <person name="Li A."/>
        </authorList>
    </citation>
    <scope>NUCLEOTIDE SEQUENCE [LARGE SCALE GENOMIC DNA]</scope>
    <source>
        <strain evidence="2 3">DJ1R-1</strain>
    </source>
</reference>
<keyword evidence="2" id="KW-0378">Hydrolase</keyword>
<evidence type="ECO:0000259" key="1">
    <source>
        <dbReference type="Pfam" id="PF12697"/>
    </source>
</evidence>